<dbReference type="RefSeq" id="WP_087680283.1">
    <property type="nucleotide sequence ID" value="NZ_JAMWHJ010000001.1"/>
</dbReference>
<comment type="similarity">
    <text evidence="2">Belongs to the bacterial diacylglycerol kinase family.</text>
</comment>
<sequence>MNVIKKFFKSFMYAFAGIRAVCSERNFRFHLFAMVVVIIAGFLTGISANEWTILLLAIAAVLSLEMTNSAIERVVDLVTDEFHPLAKRAKDLAAGAVLIAAIFSVIIGLIIFLPKWFEF</sequence>
<accession>A0ABU9LH57</accession>
<evidence type="ECO:0000256" key="2">
    <source>
        <dbReference type="ARBA" id="ARBA00005967"/>
    </source>
</evidence>
<dbReference type="PANTHER" id="PTHR34299:SF1">
    <property type="entry name" value="DIACYLGLYCEROL KINASE"/>
    <property type="match status" value="1"/>
</dbReference>
<evidence type="ECO:0000256" key="6">
    <source>
        <dbReference type="ARBA" id="ARBA00022692"/>
    </source>
</evidence>
<evidence type="ECO:0000256" key="15">
    <source>
        <dbReference type="SAM" id="Phobius"/>
    </source>
</evidence>
<keyword evidence="3" id="KW-1003">Cell membrane</keyword>
<evidence type="ECO:0000256" key="13">
    <source>
        <dbReference type="ARBA" id="ARBA00023209"/>
    </source>
</evidence>
<reference evidence="16 17" key="1">
    <citation type="submission" date="2024-04" db="EMBL/GenBank/DDBJ databases">
        <authorList>
            <person name="Wu Y.S."/>
            <person name="Zhang L."/>
        </authorList>
    </citation>
    <scope>NUCLEOTIDE SEQUENCE [LARGE SCALE GENOMIC DNA]</scope>
    <source>
        <strain evidence="16 17">KG-01</strain>
    </source>
</reference>
<evidence type="ECO:0000256" key="8">
    <source>
        <dbReference type="ARBA" id="ARBA00022777"/>
    </source>
</evidence>
<dbReference type="EC" id="2.7.1.-" evidence="16"/>
<dbReference type="InterPro" id="IPR000829">
    <property type="entry name" value="DAGK"/>
</dbReference>
<proteinExistence type="inferred from homology"/>
<evidence type="ECO:0000313" key="17">
    <source>
        <dbReference type="Proteomes" id="UP001398420"/>
    </source>
</evidence>
<evidence type="ECO:0000256" key="4">
    <source>
        <dbReference type="ARBA" id="ARBA00022516"/>
    </source>
</evidence>
<comment type="caution">
    <text evidence="16">The sequence shown here is derived from an EMBL/GenBank/DDBJ whole genome shotgun (WGS) entry which is preliminary data.</text>
</comment>
<keyword evidence="10 15" id="KW-1133">Transmembrane helix</keyword>
<organism evidence="16 17">
    <name type="scientific">Kurthia gibsonii</name>
    <dbReference type="NCBI Taxonomy" id="33946"/>
    <lineage>
        <taxon>Bacteria</taxon>
        <taxon>Bacillati</taxon>
        <taxon>Bacillota</taxon>
        <taxon>Bacilli</taxon>
        <taxon>Bacillales</taxon>
        <taxon>Caryophanaceae</taxon>
        <taxon>Kurthia</taxon>
    </lineage>
</organism>
<keyword evidence="7" id="KW-0547">Nucleotide-binding</keyword>
<keyword evidence="12 15" id="KW-0472">Membrane</keyword>
<evidence type="ECO:0000256" key="9">
    <source>
        <dbReference type="ARBA" id="ARBA00022840"/>
    </source>
</evidence>
<keyword evidence="17" id="KW-1185">Reference proteome</keyword>
<dbReference type="Pfam" id="PF01219">
    <property type="entry name" value="DAGK_prokar"/>
    <property type="match status" value="1"/>
</dbReference>
<evidence type="ECO:0000313" key="16">
    <source>
        <dbReference type="EMBL" id="MEL5987240.1"/>
    </source>
</evidence>
<evidence type="ECO:0000256" key="11">
    <source>
        <dbReference type="ARBA" id="ARBA00023098"/>
    </source>
</evidence>
<keyword evidence="14" id="KW-1208">Phospholipid metabolism</keyword>
<dbReference type="InterPro" id="IPR033717">
    <property type="entry name" value="UDPK"/>
</dbReference>
<feature type="transmembrane region" description="Helical" evidence="15">
    <location>
        <begin position="29"/>
        <end position="47"/>
    </location>
</feature>
<evidence type="ECO:0000256" key="10">
    <source>
        <dbReference type="ARBA" id="ARBA00022989"/>
    </source>
</evidence>
<keyword evidence="4" id="KW-0444">Lipid biosynthesis</keyword>
<evidence type="ECO:0000256" key="14">
    <source>
        <dbReference type="ARBA" id="ARBA00023264"/>
    </source>
</evidence>
<keyword evidence="6 15" id="KW-0812">Transmembrane</keyword>
<evidence type="ECO:0000256" key="3">
    <source>
        <dbReference type="ARBA" id="ARBA00022475"/>
    </source>
</evidence>
<dbReference type="Gene3D" id="1.10.287.3610">
    <property type="match status" value="1"/>
</dbReference>
<dbReference type="InterPro" id="IPR036945">
    <property type="entry name" value="DAGK_sf"/>
</dbReference>
<keyword evidence="5 16" id="KW-0808">Transferase</keyword>
<keyword evidence="9" id="KW-0067">ATP-binding</keyword>
<feature type="transmembrane region" description="Helical" evidence="15">
    <location>
        <begin position="92"/>
        <end position="113"/>
    </location>
</feature>
<keyword evidence="8 16" id="KW-0418">Kinase</keyword>
<evidence type="ECO:0000256" key="1">
    <source>
        <dbReference type="ARBA" id="ARBA00004651"/>
    </source>
</evidence>
<name>A0ABU9LH57_9BACL</name>
<dbReference type="CDD" id="cd14265">
    <property type="entry name" value="UDPK_IM_like"/>
    <property type="match status" value="1"/>
</dbReference>
<keyword evidence="11" id="KW-0443">Lipid metabolism</keyword>
<comment type="subcellular location">
    <subcellularLocation>
        <location evidence="1">Cell membrane</location>
        <topology evidence="1">Multi-pass membrane protein</topology>
    </subcellularLocation>
</comment>
<keyword evidence="13" id="KW-0594">Phospholipid biosynthesis</keyword>
<feature type="transmembrane region" description="Helical" evidence="15">
    <location>
        <begin position="53"/>
        <end position="71"/>
    </location>
</feature>
<dbReference type="GO" id="GO:0016301">
    <property type="term" value="F:kinase activity"/>
    <property type="evidence" value="ECO:0007669"/>
    <property type="project" value="UniProtKB-KW"/>
</dbReference>
<dbReference type="EMBL" id="JBCEWA010000002">
    <property type="protein sequence ID" value="MEL5987240.1"/>
    <property type="molecule type" value="Genomic_DNA"/>
</dbReference>
<gene>
    <name evidence="16" type="ORF">AAF454_02225</name>
</gene>
<dbReference type="PANTHER" id="PTHR34299">
    <property type="entry name" value="DIACYLGLYCEROL KINASE"/>
    <property type="match status" value="1"/>
</dbReference>
<evidence type="ECO:0000256" key="12">
    <source>
        <dbReference type="ARBA" id="ARBA00023136"/>
    </source>
</evidence>
<protein>
    <submittedName>
        <fullName evidence="16">Diacylglycerol kinase family protein</fullName>
        <ecNumber evidence="16">2.7.1.-</ecNumber>
    </submittedName>
</protein>
<evidence type="ECO:0000256" key="5">
    <source>
        <dbReference type="ARBA" id="ARBA00022679"/>
    </source>
</evidence>
<evidence type="ECO:0000256" key="7">
    <source>
        <dbReference type="ARBA" id="ARBA00022741"/>
    </source>
</evidence>
<dbReference type="Proteomes" id="UP001398420">
    <property type="component" value="Unassembled WGS sequence"/>
</dbReference>